<dbReference type="Gene3D" id="2.180.10.10">
    <property type="entry name" value="RHS repeat-associated core"/>
    <property type="match status" value="1"/>
</dbReference>
<dbReference type="InterPro" id="IPR022385">
    <property type="entry name" value="Rhs_assc_core"/>
</dbReference>
<dbReference type="CDD" id="cd00081">
    <property type="entry name" value="Hint"/>
    <property type="match status" value="1"/>
</dbReference>
<evidence type="ECO:0000259" key="2">
    <source>
        <dbReference type="SMART" id="SM00306"/>
    </source>
</evidence>
<dbReference type="InterPro" id="IPR030934">
    <property type="entry name" value="Intein_C"/>
</dbReference>
<feature type="compositionally biased region" description="Gly residues" evidence="1">
    <location>
        <begin position="1902"/>
        <end position="1935"/>
    </location>
</feature>
<dbReference type="SMART" id="SM00306">
    <property type="entry name" value="HintN"/>
    <property type="match status" value="1"/>
</dbReference>
<dbReference type="NCBIfam" id="TIGR01443">
    <property type="entry name" value="intein_Cterm"/>
    <property type="match status" value="1"/>
</dbReference>
<dbReference type="Pfam" id="PF07591">
    <property type="entry name" value="PT-HINT"/>
    <property type="match status" value="1"/>
</dbReference>
<organism evidence="3 4">
    <name type="scientific">Catenuloplanes niger</name>
    <dbReference type="NCBI Taxonomy" id="587534"/>
    <lineage>
        <taxon>Bacteria</taxon>
        <taxon>Bacillati</taxon>
        <taxon>Actinomycetota</taxon>
        <taxon>Actinomycetes</taxon>
        <taxon>Micromonosporales</taxon>
        <taxon>Micromonosporaceae</taxon>
        <taxon>Catenuloplanes</taxon>
    </lineage>
</organism>
<dbReference type="Pfam" id="PF05593">
    <property type="entry name" value="RHS_repeat"/>
    <property type="match status" value="1"/>
</dbReference>
<sequence>MTSGRNADVKRMGNSVGRSTMGTAGRLLAATLGAVMAGTLLAVPPALAVQTPPEPLRGQVDAVDAHGGEVTGTAPVPQDDPLPDLPDPVWPTAGSARAVLKSSESAKAAGTPVSVARAGGEAGKRLPSELTVEVIDRGQVPGQWRDGVVLRVGGARGATTSGTASVSVDYSGFRHAYGAGWSSRLQLWQLPQCALTATDQSRCSPRRLPSVNDTATSTVTADATIEPIGGTGAATSRAQLAGDAAVASPAGTLIALAAAPSGPSGDFTATSLSPTSNWSVGGNSGSFNWSYGITSPPAHAGKAPGVAVSYSSSSVDGRSNASNSQPSWIGEGFDLGVGSIERRYVSCAEDTKDGANNTDTTLTGDLCWRTDNAVMSLNGNSTELVWDKDKATWRSRNEDGSKIEQVNKWTGSEYWKVTGTDGTEYYFGRESLPGHTSTTDSAWKVPVYGNHKNEPCNKPAFAESECSLIYRWNLDYVVDVYGNTQSYWYAKENNFYGTRVTATAKREYTRGGTLKRIDYGTWDRADGRSTTAVAQVVFDTGDRCLADCGVEANWYDTPLDQECLQAATECKDNFSPTFWSKKRLTRITTKVWDTTRTTPGWQDVTRWDFSHSFPSPGDGGDPGLWLKSIVKTGLVGGEITMPPVTFEHEPLPNRVLTKNNTTNSWQRLSKIVSETGASTHIRYTLPECTATNVPERAPANNMRCYPVLGPDPANPQVDMVEWWHKYMVESITENDVPLSNGAQSPPMVTRYTYDPKGPAWHFADDDGMSKSNRKTWSQFRGYEWVTTEVGAGAAKTLTKTRYLRGMHGDRASYTGGTRTVIVDASLGNETVYDEDQFAGMVRETIVYNGTVNLPVSKTVHVPWRSPATASRTINGDLVEARYLRNQTTYTAVAIGRDGARGWRSGRTHTTYDDTYGTVKSEHSDGDLAVTGDESCTTFEYNRNIAKNLLHVVKRTTSVALPCGTAPTSSDHIVADARSYYDGATSVDTAPTRGMVTKAENLKNWTPAGGTEWENGGQTTYDKFGRVSVVTDIKGGQTTTAYTPAEGGPTTKITSTNPLKWVSTIEFAPYWGSPTVSTNPNKRVTRREYDALGRFVRGWDAGWVKNATTAEFPTVRNTYVFAPDRNAYPYIKTETLHAGVDYRVGYTILDGLLRARQTQSAALDGTNRRVITDSNYDEYGRVATTYQAHVEPDAPSGTYWYEPEWSVPAVTKITYDLAGRTRETALWASENDTNLVKQWGTVTVPEGDRTLTIPPEGGTAATVYTDYQGRTTEVRAHNTAAGVDGPYLTTSYTYNRKGQLTKVTDPGKNEWLFTYDIKGRETSRKDPDAGTSSTVYNAFGEVETSTNGAGKMLHNTYDLLGRRTALRDDSATGKLRAQWKYDTLWTGVSAKGLLVEATRYDDNNPGRVNAPYTWQATNYTLRDQVSTSEYIIPDVEGPGLAGIWESHVGYAQQDGTPDSVFYPEVAGLVQETVTTEFHKSNGLPNALKTTMSTVGSYVVNQMYTAYGEPTMARRKSAQRDHYVENSILYDAATRRVTDVGIRPETGPTVTNIHYDYDDAGNILSINDRPGTGDAENQCFGYDALRRLTSAWTPANDPECKAAPSVAGLGGPAPYWTDWTIDDIGNRTKETHHTASGDTTTTYQIPASGPNSVRPHSVTSATTTAPVAAPATRSFTYDNAGNTVTRPGGAAGQALTWNAEGKLTSTVEGDKTFTNVYDANGSRLIRRDATGTTLYLPGMEVRKAASDGAITATRYYSFAGSAVASRNGPNLDGLSWIYGDHQGTQNLSINAGSYAVSIRRQTPYGEQRGAAVAWPNQKSFVGGDNDPNGLIHIGAREYDADLGRFISVDPVMDLADPQQWNAYSYAYNSPITNSDPTGLRPCDFLDCGIGGKNKFDYSHTHAGTKGGGTPGGTTSGGGSTPSGSGGGGNSGGGSSGGGGGVWNQIGSGIWNAGKNFVKDSIAPVVTVYNDFKNKGAGAGLASLGKFAVDNLQSVTCQLCTMYNQGMADLGRAADFIDAARAGDVAGMTEVVAGKGIEIGVAVLSVVGLRLPVKAPRATPRPARDPSPAAATEDAPSSRPTTCEDSFSGATLVLMADGSAKPIQDVVVGDEVLAEDPTTGEKGPQLVTHIWPHRDDLVTLEVDGGLIETTEDHLFWNHTDRQWQRVDALDAGDTLLTAEGERATIGSLTSWHAFDAAAYNLTVDRLHTYYVLAGNEPVLVHNCGGSPAFKNDPYHPDEVQKRIDAGRQAWATIPREVHSTVNGIESGAVTQRVTSAGPDWYRANGNTGSPWRGATIFTGVGSATTQTRVLVRSDGVVGFVTGHNYNKITEYGYAKLPQRYVAPPQGWS</sequence>
<feature type="region of interest" description="Disordered" evidence="1">
    <location>
        <begin position="2053"/>
        <end position="2080"/>
    </location>
</feature>
<dbReference type="InterPro" id="IPR031325">
    <property type="entry name" value="RHS_repeat"/>
</dbReference>
<dbReference type="PANTHER" id="PTHR32305:SF17">
    <property type="entry name" value="TRNA NUCLEASE WAPA"/>
    <property type="match status" value="1"/>
</dbReference>
<dbReference type="Gene3D" id="2.170.16.10">
    <property type="entry name" value="Hedgehog/Intein (Hint) domain"/>
    <property type="match status" value="1"/>
</dbReference>
<dbReference type="RefSeq" id="WP_310408175.1">
    <property type="nucleotide sequence ID" value="NZ_JAVDYC010000001.1"/>
</dbReference>
<accession>A0AAE3ZJY5</accession>
<dbReference type="PROSITE" id="PS50818">
    <property type="entry name" value="INTEIN_C_TER"/>
    <property type="match status" value="1"/>
</dbReference>
<dbReference type="EMBL" id="JAVDYC010000001">
    <property type="protein sequence ID" value="MDR7320045.1"/>
    <property type="molecule type" value="Genomic_DNA"/>
</dbReference>
<dbReference type="InterPro" id="IPR050708">
    <property type="entry name" value="T6SS_VgrG/RHS"/>
</dbReference>
<dbReference type="Proteomes" id="UP001183629">
    <property type="component" value="Unassembled WGS sequence"/>
</dbReference>
<feature type="region of interest" description="Disordered" evidence="1">
    <location>
        <begin position="1629"/>
        <end position="1662"/>
    </location>
</feature>
<comment type="caution">
    <text evidence="3">The sequence shown here is derived from an EMBL/GenBank/DDBJ whole genome shotgun (WGS) entry which is preliminary data.</text>
</comment>
<evidence type="ECO:0000256" key="1">
    <source>
        <dbReference type="SAM" id="MobiDB-lite"/>
    </source>
</evidence>
<dbReference type="NCBIfam" id="TIGR03696">
    <property type="entry name" value="Rhs_assc_core"/>
    <property type="match status" value="1"/>
</dbReference>
<keyword evidence="4" id="KW-1185">Reference proteome</keyword>
<protein>
    <submittedName>
        <fullName evidence="3">RHS repeat-associated protein</fullName>
    </submittedName>
</protein>
<feature type="domain" description="Hint" evidence="2">
    <location>
        <begin position="2081"/>
        <end position="2176"/>
    </location>
</feature>
<dbReference type="PANTHER" id="PTHR32305">
    <property type="match status" value="1"/>
</dbReference>
<evidence type="ECO:0000313" key="3">
    <source>
        <dbReference type="EMBL" id="MDR7320045.1"/>
    </source>
</evidence>
<dbReference type="SUPFAM" id="SSF51294">
    <property type="entry name" value="Hedgehog/intein (Hint) domain"/>
    <property type="match status" value="1"/>
</dbReference>
<gene>
    <name evidence="3" type="ORF">J2S44_000295</name>
</gene>
<dbReference type="InterPro" id="IPR006530">
    <property type="entry name" value="YD"/>
</dbReference>
<feature type="region of interest" description="Disordered" evidence="1">
    <location>
        <begin position="1899"/>
        <end position="1935"/>
    </location>
</feature>
<reference evidence="3 4" key="1">
    <citation type="submission" date="2023-07" db="EMBL/GenBank/DDBJ databases">
        <title>Sequencing the genomes of 1000 actinobacteria strains.</title>
        <authorList>
            <person name="Klenk H.-P."/>
        </authorList>
    </citation>
    <scope>NUCLEOTIDE SEQUENCE [LARGE SCALE GENOMIC DNA]</scope>
    <source>
        <strain evidence="3 4">DSM 44711</strain>
    </source>
</reference>
<dbReference type="InterPro" id="IPR036844">
    <property type="entry name" value="Hint_dom_sf"/>
</dbReference>
<proteinExistence type="predicted"/>
<name>A0AAE3ZJY5_9ACTN</name>
<dbReference type="InterPro" id="IPR003587">
    <property type="entry name" value="Hint_dom_N"/>
</dbReference>
<evidence type="ECO:0000313" key="4">
    <source>
        <dbReference type="Proteomes" id="UP001183629"/>
    </source>
</evidence>
<dbReference type="NCBIfam" id="TIGR01643">
    <property type="entry name" value="YD_repeat_2x"/>
    <property type="match status" value="1"/>
</dbReference>
<feature type="compositionally biased region" description="Low complexity" evidence="1">
    <location>
        <begin position="2053"/>
        <end position="2068"/>
    </location>
</feature>